<protein>
    <submittedName>
        <fullName evidence="4">PREDICTED: probable serine/threonine-protein kinase irlF</fullName>
    </submittedName>
</protein>
<dbReference type="SMART" id="SM00220">
    <property type="entry name" value="S_TKc"/>
    <property type="match status" value="1"/>
</dbReference>
<dbReference type="GO" id="GO:0046872">
    <property type="term" value="F:metal ion binding"/>
    <property type="evidence" value="ECO:0007669"/>
    <property type="project" value="UniProtKB-KW"/>
</dbReference>
<comment type="cofactor">
    <cofactor evidence="1">
        <name>a divalent metal cation</name>
        <dbReference type="ChEBI" id="CHEBI:60240"/>
    </cofactor>
</comment>
<evidence type="ECO:0000256" key="1">
    <source>
        <dbReference type="ARBA" id="ARBA00001968"/>
    </source>
</evidence>
<keyword evidence="4" id="KW-0418">Kinase</keyword>
<dbReference type="GO" id="GO:0070059">
    <property type="term" value="P:intrinsic apoptotic signaling pathway in response to endoplasmic reticulum stress"/>
    <property type="evidence" value="ECO:0007669"/>
    <property type="project" value="TreeGrafter"/>
</dbReference>
<gene>
    <name evidence="4" type="ORF">FSCOSCO3_A037702</name>
</gene>
<dbReference type="PANTHER" id="PTHR13954">
    <property type="entry name" value="IRE1-RELATED"/>
    <property type="match status" value="1"/>
</dbReference>
<dbReference type="GO" id="GO:0004674">
    <property type="term" value="F:protein serine/threonine kinase activity"/>
    <property type="evidence" value="ECO:0007669"/>
    <property type="project" value="InterPro"/>
</dbReference>
<dbReference type="GO" id="GO:0051082">
    <property type="term" value="F:unfolded protein binding"/>
    <property type="evidence" value="ECO:0007669"/>
    <property type="project" value="TreeGrafter"/>
</dbReference>
<dbReference type="AlphaFoldDB" id="A0AAV1PV85"/>
<feature type="non-terminal residue" evidence="4">
    <location>
        <position position="1"/>
    </location>
</feature>
<dbReference type="GO" id="GO:0005524">
    <property type="term" value="F:ATP binding"/>
    <property type="evidence" value="ECO:0007669"/>
    <property type="project" value="InterPro"/>
</dbReference>
<dbReference type="Gene3D" id="2.170.270.10">
    <property type="entry name" value="SET domain"/>
    <property type="match status" value="1"/>
</dbReference>
<accession>A0AAV1PV85</accession>
<dbReference type="InterPro" id="IPR027806">
    <property type="entry name" value="HARBI1_dom"/>
</dbReference>
<dbReference type="PROSITE" id="PS50011">
    <property type="entry name" value="PROTEIN_KINASE_DOM"/>
    <property type="match status" value="1"/>
</dbReference>
<dbReference type="PROSITE" id="PS00108">
    <property type="entry name" value="PROTEIN_KINASE_ST"/>
    <property type="match status" value="1"/>
</dbReference>
<dbReference type="PANTHER" id="PTHR13954:SF28">
    <property type="match status" value="1"/>
</dbReference>
<dbReference type="InterPro" id="IPR008271">
    <property type="entry name" value="Ser/Thr_kinase_AS"/>
</dbReference>
<dbReference type="Proteomes" id="UP001314229">
    <property type="component" value="Unassembled WGS sequence"/>
</dbReference>
<reference evidence="4 5" key="1">
    <citation type="submission" date="2024-01" db="EMBL/GenBank/DDBJ databases">
        <authorList>
            <person name="Alioto T."/>
            <person name="Alioto T."/>
            <person name="Gomez Garrido J."/>
        </authorList>
    </citation>
    <scope>NUCLEOTIDE SEQUENCE [LARGE SCALE GENOMIC DNA]</scope>
</reference>
<evidence type="ECO:0000313" key="4">
    <source>
        <dbReference type="EMBL" id="CAK6975228.1"/>
    </source>
</evidence>
<sequence>ILDEQNSPHLCAFAIKEILAGEEIVYDYGDPNCQWRQKTTVSSCNEHIEEKESRWKKSLENLDSKPGVMEIDGLLFDPNVKIANGCNAAEIFPGVFHNCLVAVKRVAKHISKNEREMANLLCSEKIEAEHLLQPLSVLEDAYFAYFVSPLCEYSLMDLIENKDFPERQNLTEQRRLEICQNLLMGLQELHSHGIVHRDLKPENILFDINNKLYIGDFGASRKLDLAQTTLFSQMAGSFSWSSYEDVGGPKYKYKKESDIQVAGCLVHYILTDGQHPFQTTMPYSNDPIGLSQNVRMGNFILQCEESWSSQKDVITKMLSRSFEERPNIEECLKAVMCLTHQSDNDGTTNNAGNENQNKKLQRMHTAKRGLLHQARQLRALKNHHCHCIKKHLEWVLISRVSTMLSTMDPKETLRPTCKPLKKQSEKISSTSYKASDEMFQVHKYINTVAVMTKQEDSRMGRGMTMDRMVYNYRHSRARRVIENAFGIMAARWRILGRPIEFRPEKAVDVVKACLVLHNYTDEASTSESKYIPPHFVDTERSGSVQPCEWRKVVASDSNLVQSVDPALMSRARSTRAAMAVRNDLMAFFQSPQGTVPWQHEVVCRGTLNQ</sequence>
<evidence type="ECO:0000259" key="3">
    <source>
        <dbReference type="PROSITE" id="PS50011"/>
    </source>
</evidence>
<evidence type="ECO:0000256" key="2">
    <source>
        <dbReference type="ARBA" id="ARBA00022723"/>
    </source>
</evidence>
<dbReference type="InterPro" id="IPR046341">
    <property type="entry name" value="SET_dom_sf"/>
</dbReference>
<dbReference type="GO" id="GO:0036498">
    <property type="term" value="P:IRE1-mediated unfolded protein response"/>
    <property type="evidence" value="ECO:0007669"/>
    <property type="project" value="TreeGrafter"/>
</dbReference>
<dbReference type="InterPro" id="IPR045133">
    <property type="entry name" value="IRE1/2-like"/>
</dbReference>
<comment type="caution">
    <text evidence="4">The sequence shown here is derived from an EMBL/GenBank/DDBJ whole genome shotgun (WGS) entry which is preliminary data.</text>
</comment>
<dbReference type="SUPFAM" id="SSF56112">
    <property type="entry name" value="Protein kinase-like (PK-like)"/>
    <property type="match status" value="1"/>
</dbReference>
<dbReference type="Pfam" id="PF13359">
    <property type="entry name" value="DDE_Tnp_4"/>
    <property type="match status" value="1"/>
</dbReference>
<dbReference type="InterPro" id="IPR000719">
    <property type="entry name" value="Prot_kinase_dom"/>
</dbReference>
<keyword evidence="4" id="KW-0808">Transferase</keyword>
<keyword evidence="2" id="KW-0479">Metal-binding</keyword>
<dbReference type="Gene3D" id="1.10.510.10">
    <property type="entry name" value="Transferase(Phosphotransferase) domain 1"/>
    <property type="match status" value="1"/>
</dbReference>
<organism evidence="4 5">
    <name type="scientific">Scomber scombrus</name>
    <name type="common">Atlantic mackerel</name>
    <name type="synonym">Scomber vernalis</name>
    <dbReference type="NCBI Taxonomy" id="13677"/>
    <lineage>
        <taxon>Eukaryota</taxon>
        <taxon>Metazoa</taxon>
        <taxon>Chordata</taxon>
        <taxon>Craniata</taxon>
        <taxon>Vertebrata</taxon>
        <taxon>Euteleostomi</taxon>
        <taxon>Actinopterygii</taxon>
        <taxon>Neopterygii</taxon>
        <taxon>Teleostei</taxon>
        <taxon>Neoteleostei</taxon>
        <taxon>Acanthomorphata</taxon>
        <taxon>Pelagiaria</taxon>
        <taxon>Scombriformes</taxon>
        <taxon>Scombridae</taxon>
        <taxon>Scomber</taxon>
    </lineage>
</organism>
<feature type="domain" description="Protein kinase" evidence="3">
    <location>
        <begin position="76"/>
        <end position="343"/>
    </location>
</feature>
<dbReference type="EMBL" id="CAWUFR010000289">
    <property type="protein sequence ID" value="CAK6975228.1"/>
    <property type="molecule type" value="Genomic_DNA"/>
</dbReference>
<dbReference type="GO" id="GO:0004521">
    <property type="term" value="F:RNA endonuclease activity"/>
    <property type="evidence" value="ECO:0007669"/>
    <property type="project" value="InterPro"/>
</dbReference>
<keyword evidence="5" id="KW-1185">Reference proteome</keyword>
<proteinExistence type="predicted"/>
<name>A0AAV1PV85_SCOSC</name>
<evidence type="ECO:0000313" key="5">
    <source>
        <dbReference type="Proteomes" id="UP001314229"/>
    </source>
</evidence>
<dbReference type="Pfam" id="PF00069">
    <property type="entry name" value="Pkinase"/>
    <property type="match status" value="1"/>
</dbReference>
<dbReference type="SUPFAM" id="SSF82199">
    <property type="entry name" value="SET domain"/>
    <property type="match status" value="1"/>
</dbReference>
<dbReference type="GO" id="GO:1990604">
    <property type="term" value="C:IRE1-TRAF2-ASK1 complex"/>
    <property type="evidence" value="ECO:0007669"/>
    <property type="project" value="TreeGrafter"/>
</dbReference>
<dbReference type="InterPro" id="IPR011009">
    <property type="entry name" value="Kinase-like_dom_sf"/>
</dbReference>